<evidence type="ECO:0000313" key="9">
    <source>
        <dbReference type="Proteomes" id="UP000829196"/>
    </source>
</evidence>
<dbReference type="PANTHER" id="PTHR11945">
    <property type="entry name" value="MADS BOX PROTEIN"/>
    <property type="match status" value="1"/>
</dbReference>
<dbReference type="PANTHER" id="PTHR11945:SF534">
    <property type="entry name" value="MYOCYTE-SPECIFIC ENHANCER FACTOR 2"/>
    <property type="match status" value="1"/>
</dbReference>
<accession>A0A8T3AZC7</accession>
<dbReference type="GO" id="GO:0000978">
    <property type="term" value="F:RNA polymerase II cis-regulatory region sequence-specific DNA binding"/>
    <property type="evidence" value="ECO:0007669"/>
    <property type="project" value="TreeGrafter"/>
</dbReference>
<dbReference type="PROSITE" id="PS50066">
    <property type="entry name" value="MADS_BOX_2"/>
    <property type="match status" value="1"/>
</dbReference>
<feature type="transmembrane region" description="Helical" evidence="6">
    <location>
        <begin position="32"/>
        <end position="52"/>
    </location>
</feature>
<dbReference type="Proteomes" id="UP000829196">
    <property type="component" value="Unassembled WGS sequence"/>
</dbReference>
<keyword evidence="4" id="KW-0804">Transcription</keyword>
<comment type="caution">
    <text evidence="8">The sequence shown here is derived from an EMBL/GenBank/DDBJ whole genome shotgun (WGS) entry which is preliminary data.</text>
</comment>
<reference evidence="8" key="1">
    <citation type="journal article" date="2022" name="Front. Genet.">
        <title>Chromosome-Scale Assembly of the Dendrobium nobile Genome Provides Insights Into the Molecular Mechanism of the Biosynthesis of the Medicinal Active Ingredient of Dendrobium.</title>
        <authorList>
            <person name="Xu Q."/>
            <person name="Niu S.-C."/>
            <person name="Li K.-L."/>
            <person name="Zheng P.-J."/>
            <person name="Zhang X.-J."/>
            <person name="Jia Y."/>
            <person name="Liu Y."/>
            <person name="Niu Y.-X."/>
            <person name="Yu L.-H."/>
            <person name="Chen D.-F."/>
            <person name="Zhang G.-Q."/>
        </authorList>
    </citation>
    <scope>NUCLEOTIDE SEQUENCE</scope>
    <source>
        <tissue evidence="8">Leaf</tissue>
    </source>
</reference>
<keyword evidence="6" id="KW-1133">Transmembrane helix</keyword>
<keyword evidence="6" id="KW-0812">Transmembrane</keyword>
<sequence>MGRQKIKIKKIENEDARLVSFSKRRAGLFNKASCLATLCGIDLVVIVLSPAGTPYSFDSPRINQVIDRFLSDGKAPIESNLFDHHHTTTIQALSHQCVELEGWLEIAQGKRKVLEERLRMTAPIRDLEEMGIEELLVLKGSLDQIKEMTDKEMLARIKDGAAFNNL</sequence>
<dbReference type="InterPro" id="IPR002100">
    <property type="entry name" value="TF_MADSbox"/>
</dbReference>
<dbReference type="SUPFAM" id="SSF55455">
    <property type="entry name" value="SRF-like"/>
    <property type="match status" value="1"/>
</dbReference>
<organism evidence="8 9">
    <name type="scientific">Dendrobium nobile</name>
    <name type="common">Orchid</name>
    <dbReference type="NCBI Taxonomy" id="94219"/>
    <lineage>
        <taxon>Eukaryota</taxon>
        <taxon>Viridiplantae</taxon>
        <taxon>Streptophyta</taxon>
        <taxon>Embryophyta</taxon>
        <taxon>Tracheophyta</taxon>
        <taxon>Spermatophyta</taxon>
        <taxon>Magnoliopsida</taxon>
        <taxon>Liliopsida</taxon>
        <taxon>Asparagales</taxon>
        <taxon>Orchidaceae</taxon>
        <taxon>Epidendroideae</taxon>
        <taxon>Malaxideae</taxon>
        <taxon>Dendrobiinae</taxon>
        <taxon>Dendrobium</taxon>
    </lineage>
</organism>
<comment type="subcellular location">
    <subcellularLocation>
        <location evidence="1">Nucleus</location>
    </subcellularLocation>
</comment>
<dbReference type="AlphaFoldDB" id="A0A8T3AZC7"/>
<keyword evidence="2" id="KW-0805">Transcription regulation</keyword>
<dbReference type="EMBL" id="JAGYWB010000012">
    <property type="protein sequence ID" value="KAI0501441.1"/>
    <property type="molecule type" value="Genomic_DNA"/>
</dbReference>
<evidence type="ECO:0000259" key="7">
    <source>
        <dbReference type="PROSITE" id="PS50066"/>
    </source>
</evidence>
<dbReference type="GO" id="GO:0046983">
    <property type="term" value="F:protein dimerization activity"/>
    <property type="evidence" value="ECO:0007669"/>
    <property type="project" value="InterPro"/>
</dbReference>
<evidence type="ECO:0000256" key="2">
    <source>
        <dbReference type="ARBA" id="ARBA00023015"/>
    </source>
</evidence>
<dbReference type="Gene3D" id="3.40.1810.10">
    <property type="entry name" value="Transcription factor, MADS-box"/>
    <property type="match status" value="1"/>
</dbReference>
<dbReference type="GO" id="GO:0005634">
    <property type="term" value="C:nucleus"/>
    <property type="evidence" value="ECO:0007669"/>
    <property type="project" value="UniProtKB-SubCell"/>
</dbReference>
<evidence type="ECO:0000313" key="8">
    <source>
        <dbReference type="EMBL" id="KAI0501441.1"/>
    </source>
</evidence>
<evidence type="ECO:0000256" key="5">
    <source>
        <dbReference type="ARBA" id="ARBA00023242"/>
    </source>
</evidence>
<dbReference type="InterPro" id="IPR036879">
    <property type="entry name" value="TF_MADSbox_sf"/>
</dbReference>
<name>A0A8T3AZC7_DENNO</name>
<dbReference type="SMART" id="SM00432">
    <property type="entry name" value="MADS"/>
    <property type="match status" value="1"/>
</dbReference>
<dbReference type="SMR" id="A0A8T3AZC7"/>
<protein>
    <recommendedName>
        <fullName evidence="7">MADS-box domain-containing protein</fullName>
    </recommendedName>
</protein>
<evidence type="ECO:0000256" key="1">
    <source>
        <dbReference type="ARBA" id="ARBA00004123"/>
    </source>
</evidence>
<keyword evidence="5" id="KW-0539">Nucleus</keyword>
<dbReference type="OrthoDB" id="778914at2759"/>
<keyword evidence="6" id="KW-0472">Membrane</keyword>
<dbReference type="PRINTS" id="PR00404">
    <property type="entry name" value="MADSDOMAIN"/>
</dbReference>
<dbReference type="Pfam" id="PF00319">
    <property type="entry name" value="SRF-TF"/>
    <property type="match status" value="1"/>
</dbReference>
<feature type="domain" description="MADS-box" evidence="7">
    <location>
        <begin position="1"/>
        <end position="61"/>
    </location>
</feature>
<evidence type="ECO:0000256" key="4">
    <source>
        <dbReference type="ARBA" id="ARBA00023163"/>
    </source>
</evidence>
<evidence type="ECO:0000256" key="6">
    <source>
        <dbReference type="SAM" id="Phobius"/>
    </source>
</evidence>
<dbReference type="GO" id="GO:0000981">
    <property type="term" value="F:DNA-binding transcription factor activity, RNA polymerase II-specific"/>
    <property type="evidence" value="ECO:0007669"/>
    <property type="project" value="TreeGrafter"/>
</dbReference>
<keyword evidence="9" id="KW-1185">Reference proteome</keyword>
<proteinExistence type="predicted"/>
<dbReference type="GO" id="GO:0045893">
    <property type="term" value="P:positive regulation of DNA-templated transcription"/>
    <property type="evidence" value="ECO:0007669"/>
    <property type="project" value="UniProtKB-ARBA"/>
</dbReference>
<gene>
    <name evidence="8" type="ORF">KFK09_016386</name>
</gene>
<evidence type="ECO:0000256" key="3">
    <source>
        <dbReference type="ARBA" id="ARBA00023125"/>
    </source>
</evidence>
<keyword evidence="3" id="KW-0238">DNA-binding</keyword>